<name>A0A7S1BYW4_9STRA</name>
<sequence>MKTIIFFLPLVFSHVVSGANMEIVQNSPSDMTRSLDGDGWITYEKAVMEKQVEMGVIHDKFNREECLNRPTKYRWRCVTPEKGPPMCRCAPKRCRGTPSYGKVYSVNIPKQKTIVWRCPLLPAYCGYGEPKCIYKANNKKKWRCRACSVKRCNPGKIRVCKQLKSFYNYHKCECVKTKPPTPSPTERPTVAPTVCKDAGHKFDYRDISLCVGWVTIDVKERCGLKVEGMFARVYCPFTCNVCRDGEKW</sequence>
<feature type="chain" id="PRO_5031235210" description="ShKT domain-containing protein" evidence="1">
    <location>
        <begin position="19"/>
        <end position="248"/>
    </location>
</feature>
<evidence type="ECO:0008006" key="3">
    <source>
        <dbReference type="Google" id="ProtNLM"/>
    </source>
</evidence>
<evidence type="ECO:0000313" key="2">
    <source>
        <dbReference type="EMBL" id="CAD8901115.1"/>
    </source>
</evidence>
<feature type="signal peptide" evidence="1">
    <location>
        <begin position="1"/>
        <end position="18"/>
    </location>
</feature>
<organism evidence="2">
    <name type="scientific">Corethron hystrix</name>
    <dbReference type="NCBI Taxonomy" id="216773"/>
    <lineage>
        <taxon>Eukaryota</taxon>
        <taxon>Sar</taxon>
        <taxon>Stramenopiles</taxon>
        <taxon>Ochrophyta</taxon>
        <taxon>Bacillariophyta</taxon>
        <taxon>Coscinodiscophyceae</taxon>
        <taxon>Corethrophycidae</taxon>
        <taxon>Corethrales</taxon>
        <taxon>Corethraceae</taxon>
        <taxon>Corethron</taxon>
    </lineage>
</organism>
<evidence type="ECO:0000256" key="1">
    <source>
        <dbReference type="SAM" id="SignalP"/>
    </source>
</evidence>
<reference evidence="2" key="1">
    <citation type="submission" date="2021-01" db="EMBL/GenBank/DDBJ databases">
        <authorList>
            <person name="Corre E."/>
            <person name="Pelletier E."/>
            <person name="Niang G."/>
            <person name="Scheremetjew M."/>
            <person name="Finn R."/>
            <person name="Kale V."/>
            <person name="Holt S."/>
            <person name="Cochrane G."/>
            <person name="Meng A."/>
            <person name="Brown T."/>
            <person name="Cohen L."/>
        </authorList>
    </citation>
    <scope>NUCLEOTIDE SEQUENCE</scope>
    <source>
        <strain evidence="2">308</strain>
    </source>
</reference>
<accession>A0A7S1BYW4</accession>
<gene>
    <name evidence="2" type="ORF">CHYS00102_LOCUS28334</name>
</gene>
<protein>
    <recommendedName>
        <fullName evidence="3">ShKT domain-containing protein</fullName>
    </recommendedName>
</protein>
<proteinExistence type="predicted"/>
<dbReference type="AlphaFoldDB" id="A0A7S1BYW4"/>
<dbReference type="EMBL" id="HBFR01038796">
    <property type="protein sequence ID" value="CAD8901115.1"/>
    <property type="molecule type" value="Transcribed_RNA"/>
</dbReference>
<keyword evidence="1" id="KW-0732">Signal</keyword>